<reference evidence="2 3" key="1">
    <citation type="submission" date="2009-02" db="EMBL/GenBank/DDBJ databases">
        <title>Annotation of Streptomyces hygroscopicus strain ATCC 53653.</title>
        <authorList>
            <consortium name="The Broad Institute Genome Sequencing Platform"/>
            <consortium name="Broad Institute Microbial Sequencing Center"/>
            <person name="Fischbach M."/>
            <person name="Godfrey P."/>
            <person name="Ward D."/>
            <person name="Young S."/>
            <person name="Zeng Q."/>
            <person name="Koehrsen M."/>
            <person name="Alvarado L."/>
            <person name="Berlin A.M."/>
            <person name="Bochicchio J."/>
            <person name="Borenstein D."/>
            <person name="Chapman S.B."/>
            <person name="Chen Z."/>
            <person name="Engels R."/>
            <person name="Freedman E."/>
            <person name="Gellesch M."/>
            <person name="Goldberg J."/>
            <person name="Griggs A."/>
            <person name="Gujja S."/>
            <person name="Heilman E.R."/>
            <person name="Heiman D.I."/>
            <person name="Hepburn T.A."/>
            <person name="Howarth C."/>
            <person name="Jen D."/>
            <person name="Larson L."/>
            <person name="Lewis B."/>
            <person name="Mehta T."/>
            <person name="Park D."/>
            <person name="Pearson M."/>
            <person name="Richards J."/>
            <person name="Roberts A."/>
            <person name="Saif S."/>
            <person name="Shea T.D."/>
            <person name="Shenoy N."/>
            <person name="Sisk P."/>
            <person name="Stolte C."/>
            <person name="Sykes S.N."/>
            <person name="Thomson T."/>
            <person name="Walk T."/>
            <person name="White J."/>
            <person name="Yandava C."/>
            <person name="Straight P."/>
            <person name="Clardy J."/>
            <person name="Hung D."/>
            <person name="Kolter R."/>
            <person name="Mekalanos J."/>
            <person name="Walker S."/>
            <person name="Walsh C.T."/>
            <person name="Wieland-Brown L.C."/>
            <person name="Haas B."/>
            <person name="Nusbaum C."/>
            <person name="Birren B."/>
        </authorList>
    </citation>
    <scope>NUCLEOTIDE SEQUENCE [LARGE SCALE GENOMIC DNA]</scope>
    <source>
        <strain evidence="2 3">ATCC 53653</strain>
    </source>
</reference>
<proteinExistence type="predicted"/>
<evidence type="ECO:0000256" key="1">
    <source>
        <dbReference type="SAM" id="MobiDB-lite"/>
    </source>
</evidence>
<feature type="compositionally biased region" description="Polar residues" evidence="1">
    <location>
        <begin position="24"/>
        <end position="45"/>
    </location>
</feature>
<dbReference type="AlphaFoldDB" id="D9WHM5"/>
<dbReference type="Proteomes" id="UP000003963">
    <property type="component" value="Unassembled WGS sequence"/>
</dbReference>
<evidence type="ECO:0000313" key="3">
    <source>
        <dbReference type="Proteomes" id="UP000003963"/>
    </source>
</evidence>
<accession>D9WHM5</accession>
<evidence type="ECO:0000313" key="2">
    <source>
        <dbReference type="EMBL" id="EFL21277.1"/>
    </source>
</evidence>
<organism evidence="2 3">
    <name type="scientific">Streptomyces himastatinicus ATCC 53653</name>
    <dbReference type="NCBI Taxonomy" id="457427"/>
    <lineage>
        <taxon>Bacteria</taxon>
        <taxon>Bacillati</taxon>
        <taxon>Actinomycetota</taxon>
        <taxon>Actinomycetes</taxon>
        <taxon>Kitasatosporales</taxon>
        <taxon>Streptomycetaceae</taxon>
        <taxon>Streptomyces</taxon>
        <taxon>Streptomyces violaceusniger group</taxon>
    </lineage>
</organism>
<protein>
    <recommendedName>
        <fullName evidence="4">Bacilysin biosynthesis protein BacA</fullName>
    </recommendedName>
</protein>
<gene>
    <name evidence="2" type="ORF">SSOG_00989</name>
</gene>
<dbReference type="STRING" id="457427.SSOG_00989"/>
<evidence type="ECO:0008006" key="4">
    <source>
        <dbReference type="Google" id="ProtNLM"/>
    </source>
</evidence>
<keyword evidence="3" id="KW-1185">Reference proteome</keyword>
<name>D9WHM5_9ACTN</name>
<dbReference type="HOGENOM" id="CLU_103774_0_0_11"/>
<dbReference type="SUPFAM" id="SSF53850">
    <property type="entry name" value="Periplasmic binding protein-like II"/>
    <property type="match status" value="1"/>
</dbReference>
<sequence>MNIRAPTDNARSRAGDWMWGGSGASHSVLSSTRNQKSGEIMQQSHAGPDRVRNLHTLGPHGTNLETASHEWLRRRGVEGTVHLHSSIESALEAVPADGQHALTACAVYPALHTLVFGNLHRLQMVDSFIMPTHNMVLASAGTPAPATVASHPAPRGLVPDTAEVHEVLSNSQAAIDCAAGKVEGCITTIVAAERHGLRVLRDFGPVPMVFTVHQVLSADAEAGEPLAAGAVAL</sequence>
<feature type="region of interest" description="Disordered" evidence="1">
    <location>
        <begin position="1"/>
        <end position="50"/>
    </location>
</feature>
<dbReference type="EMBL" id="GG657754">
    <property type="protein sequence ID" value="EFL21277.1"/>
    <property type="molecule type" value="Genomic_DNA"/>
</dbReference>